<evidence type="ECO:0000259" key="2">
    <source>
        <dbReference type="Pfam" id="PF12172"/>
    </source>
</evidence>
<gene>
    <name evidence="3" type="ORF">FJQ55_21610</name>
</gene>
<feature type="domain" description="ChsH2 rubredoxin-like zinc ribbon" evidence="2">
    <location>
        <begin position="10"/>
        <end position="40"/>
    </location>
</feature>
<dbReference type="Proteomes" id="UP000316429">
    <property type="component" value="Unassembled WGS sequence"/>
</dbReference>
<dbReference type="InterPro" id="IPR002878">
    <property type="entry name" value="ChsH2_C"/>
</dbReference>
<dbReference type="InterPro" id="IPR052513">
    <property type="entry name" value="Thioester_dehydratase-like"/>
</dbReference>
<proteinExistence type="predicted"/>
<protein>
    <submittedName>
        <fullName evidence="3">DNA-binding protein</fullName>
    </submittedName>
</protein>
<dbReference type="OrthoDB" id="7595207at2"/>
<dbReference type="InterPro" id="IPR012340">
    <property type="entry name" value="NA-bd_OB-fold"/>
</dbReference>
<dbReference type="PANTHER" id="PTHR34075:SF5">
    <property type="entry name" value="BLR3430 PROTEIN"/>
    <property type="match status" value="1"/>
</dbReference>
<dbReference type="EMBL" id="VFYP01000006">
    <property type="protein sequence ID" value="TPP05023.1"/>
    <property type="molecule type" value="Genomic_DNA"/>
</dbReference>
<dbReference type="SUPFAM" id="SSF50249">
    <property type="entry name" value="Nucleic acid-binding proteins"/>
    <property type="match status" value="1"/>
</dbReference>
<dbReference type="InterPro" id="IPR022002">
    <property type="entry name" value="ChsH2_Znr"/>
</dbReference>
<dbReference type="GO" id="GO:0003677">
    <property type="term" value="F:DNA binding"/>
    <property type="evidence" value="ECO:0007669"/>
    <property type="project" value="UniProtKB-KW"/>
</dbReference>
<dbReference type="RefSeq" id="WP_140831904.1">
    <property type="nucleotide sequence ID" value="NZ_VFYP01000006.1"/>
</dbReference>
<dbReference type="PANTHER" id="PTHR34075">
    <property type="entry name" value="BLR3430 PROTEIN"/>
    <property type="match status" value="1"/>
</dbReference>
<dbReference type="Pfam" id="PF12172">
    <property type="entry name" value="zf-ChsH2"/>
    <property type="match status" value="1"/>
</dbReference>
<name>A0A504UIX4_9HYPH</name>
<sequence length="120" mass="12943">MGPQAEYFDLLGKGQFRIQRCDDCTAAVFYPRTHCPNCGGPLGWFAPEGSGVVYSATTVRRKPEAGGDYNVALVDLSEGVRLMTQIVGCDPGEVRIGMPVRFSGVGPAGDTVLYRPEDQQ</sequence>
<evidence type="ECO:0000259" key="1">
    <source>
        <dbReference type="Pfam" id="PF01796"/>
    </source>
</evidence>
<reference evidence="3 4" key="1">
    <citation type="submission" date="2019-06" db="EMBL/GenBank/DDBJ databases">
        <title>Rhizobium sp. CL12 isolated from roots of soybean.</title>
        <authorList>
            <person name="Wang C."/>
        </authorList>
    </citation>
    <scope>NUCLEOTIDE SEQUENCE [LARGE SCALE GENOMIC DNA]</scope>
    <source>
        <strain evidence="3 4">CL12</strain>
    </source>
</reference>
<dbReference type="AlphaFoldDB" id="A0A504UIX4"/>
<dbReference type="Pfam" id="PF01796">
    <property type="entry name" value="OB_ChsH2_C"/>
    <property type="match status" value="1"/>
</dbReference>
<keyword evidence="3" id="KW-0238">DNA-binding</keyword>
<evidence type="ECO:0000313" key="4">
    <source>
        <dbReference type="Proteomes" id="UP000316429"/>
    </source>
</evidence>
<accession>A0A504UIX4</accession>
<keyword evidence="4" id="KW-1185">Reference proteome</keyword>
<evidence type="ECO:0000313" key="3">
    <source>
        <dbReference type="EMBL" id="TPP05023.1"/>
    </source>
</evidence>
<comment type="caution">
    <text evidence="3">The sequence shown here is derived from an EMBL/GenBank/DDBJ whole genome shotgun (WGS) entry which is preliminary data.</text>
</comment>
<organism evidence="3 4">
    <name type="scientific">Rhizobium glycinendophyticum</name>
    <dbReference type="NCBI Taxonomy" id="2589807"/>
    <lineage>
        <taxon>Bacteria</taxon>
        <taxon>Pseudomonadati</taxon>
        <taxon>Pseudomonadota</taxon>
        <taxon>Alphaproteobacteria</taxon>
        <taxon>Hyphomicrobiales</taxon>
        <taxon>Rhizobiaceae</taxon>
        <taxon>Rhizobium/Agrobacterium group</taxon>
        <taxon>Rhizobium</taxon>
    </lineage>
</organism>
<dbReference type="Gene3D" id="6.10.30.10">
    <property type="match status" value="1"/>
</dbReference>
<feature type="domain" description="ChsH2 C-terminal OB-fold" evidence="1">
    <location>
        <begin position="48"/>
        <end position="102"/>
    </location>
</feature>